<keyword evidence="2" id="KW-0479">Metal-binding</keyword>
<dbReference type="SUPFAM" id="SSF57701">
    <property type="entry name" value="Zn2/Cys6 DNA-binding domain"/>
    <property type="match status" value="1"/>
</dbReference>
<dbReference type="GO" id="GO:0005634">
    <property type="term" value="C:nucleus"/>
    <property type="evidence" value="ECO:0007669"/>
    <property type="project" value="UniProtKB-SubCell"/>
</dbReference>
<dbReference type="PANTHER" id="PTHR31001:SF45">
    <property type="entry name" value="ZN(II)2CYS6 TRANSCRIPTION FACTOR (EUROFUNG)"/>
    <property type="match status" value="1"/>
</dbReference>
<dbReference type="PANTHER" id="PTHR31001">
    <property type="entry name" value="UNCHARACTERIZED TRANSCRIPTIONAL REGULATORY PROTEIN"/>
    <property type="match status" value="1"/>
</dbReference>
<dbReference type="SMART" id="SM00906">
    <property type="entry name" value="Fungal_trans"/>
    <property type="match status" value="1"/>
</dbReference>
<feature type="region of interest" description="Disordered" evidence="4">
    <location>
        <begin position="95"/>
        <end position="131"/>
    </location>
</feature>
<comment type="subcellular location">
    <subcellularLocation>
        <location evidence="1">Nucleus</location>
    </subcellularLocation>
</comment>
<dbReference type="InterPro" id="IPR050613">
    <property type="entry name" value="Sec_Metabolite_Reg"/>
</dbReference>
<dbReference type="Gene3D" id="4.10.240.10">
    <property type="entry name" value="Zn(2)-C6 fungal-type DNA-binding domain"/>
    <property type="match status" value="1"/>
</dbReference>
<dbReference type="Proteomes" id="UP000183809">
    <property type="component" value="Unassembled WGS sequence"/>
</dbReference>
<keyword evidence="3" id="KW-0539">Nucleus</keyword>
<gene>
    <name evidence="6" type="ORF">BKCO1_280008</name>
</gene>
<accession>A0A1J9RM56</accession>
<dbReference type="InterPro" id="IPR001138">
    <property type="entry name" value="Zn2Cys6_DnaBD"/>
</dbReference>
<dbReference type="GeneID" id="31013993"/>
<organism evidence="6 7">
    <name type="scientific">Diplodia corticola</name>
    <dbReference type="NCBI Taxonomy" id="236234"/>
    <lineage>
        <taxon>Eukaryota</taxon>
        <taxon>Fungi</taxon>
        <taxon>Dikarya</taxon>
        <taxon>Ascomycota</taxon>
        <taxon>Pezizomycotina</taxon>
        <taxon>Dothideomycetes</taxon>
        <taxon>Dothideomycetes incertae sedis</taxon>
        <taxon>Botryosphaeriales</taxon>
        <taxon>Botryosphaeriaceae</taxon>
        <taxon>Diplodia</taxon>
    </lineage>
</organism>
<feature type="region of interest" description="Disordered" evidence="4">
    <location>
        <begin position="1"/>
        <end position="23"/>
    </location>
</feature>
<evidence type="ECO:0000256" key="4">
    <source>
        <dbReference type="SAM" id="MobiDB-lite"/>
    </source>
</evidence>
<dbReference type="OrthoDB" id="2269373at2759"/>
<dbReference type="CDD" id="cd12148">
    <property type="entry name" value="fungal_TF_MHR"/>
    <property type="match status" value="1"/>
</dbReference>
<feature type="compositionally biased region" description="Polar residues" evidence="4">
    <location>
        <begin position="99"/>
        <end position="109"/>
    </location>
</feature>
<evidence type="ECO:0000259" key="5">
    <source>
        <dbReference type="PROSITE" id="PS50048"/>
    </source>
</evidence>
<dbReference type="GO" id="GO:0006351">
    <property type="term" value="P:DNA-templated transcription"/>
    <property type="evidence" value="ECO:0007669"/>
    <property type="project" value="InterPro"/>
</dbReference>
<protein>
    <submittedName>
        <fullName evidence="6">C6 transcription</fullName>
    </submittedName>
</protein>
<name>A0A1J9RM56_9PEZI</name>
<dbReference type="InterPro" id="IPR007219">
    <property type="entry name" value="XnlR_reg_dom"/>
</dbReference>
<keyword evidence="7" id="KW-1185">Reference proteome</keyword>
<dbReference type="InterPro" id="IPR036864">
    <property type="entry name" value="Zn2-C6_fun-type_DNA-bd_sf"/>
</dbReference>
<dbReference type="Pfam" id="PF00172">
    <property type="entry name" value="Zn_clus"/>
    <property type="match status" value="1"/>
</dbReference>
<evidence type="ECO:0000313" key="6">
    <source>
        <dbReference type="EMBL" id="OJD33659.1"/>
    </source>
</evidence>
<dbReference type="RefSeq" id="XP_020129919.1">
    <property type="nucleotide sequence ID" value="XM_020273732.1"/>
</dbReference>
<reference evidence="6 7" key="1">
    <citation type="submission" date="2016-10" db="EMBL/GenBank/DDBJ databases">
        <title>Proteomics and genomics reveal pathogen-plant mechanisms compatible with a hemibiotrophic lifestyle of Diplodia corticola.</title>
        <authorList>
            <person name="Fernandes I."/>
            <person name="De Jonge R."/>
            <person name="Van De Peer Y."/>
            <person name="Devreese B."/>
            <person name="Alves A."/>
            <person name="Esteves A.C."/>
        </authorList>
    </citation>
    <scope>NUCLEOTIDE SEQUENCE [LARGE SCALE GENOMIC DNA]</scope>
    <source>
        <strain evidence="6 7">CBS 112549</strain>
    </source>
</reference>
<dbReference type="EMBL" id="MNUE01000028">
    <property type="protein sequence ID" value="OJD33659.1"/>
    <property type="molecule type" value="Genomic_DNA"/>
</dbReference>
<dbReference type="CDD" id="cd00067">
    <property type="entry name" value="GAL4"/>
    <property type="match status" value="1"/>
</dbReference>
<dbReference type="GO" id="GO:0008270">
    <property type="term" value="F:zinc ion binding"/>
    <property type="evidence" value="ECO:0007669"/>
    <property type="project" value="InterPro"/>
</dbReference>
<dbReference type="GO" id="GO:0003677">
    <property type="term" value="F:DNA binding"/>
    <property type="evidence" value="ECO:0007669"/>
    <property type="project" value="InterPro"/>
</dbReference>
<evidence type="ECO:0000256" key="3">
    <source>
        <dbReference type="ARBA" id="ARBA00023242"/>
    </source>
</evidence>
<sequence length="723" mass="80879">MSAGWPTPEQDSPIKSPPTSQSRQPQRVLACVLCQQRKIKCNRKFPCSNCIRSKASCVPATLNPHRRKRRFPERELLDRVSKYEDLLRQHNVAFEPLHQQENASPSVEGTSHADEKMAEAAGVEQSSTPKPEQVYEAKNFWHTMSQGFRNPDSDCDSSQDDVREGLVRTAWDTLYTNKDHLLLGSRKTPVDISTLHPDPVQIFRLWQIYLDNVNPLLKVTHAPSLQGRIIEAASNVSRASPALEALMFGIYCVSVQSLAEDDCQTMFGASKEHLLTAHHFGCEQALLNCGFLRTGSRDCLTALFLYLVSVGPKTDPRSLSSMLGVAVRIAQRMNIDSESANARCAPLEAETRRRLWWALVLFDTRIGELANYKSVTLAPTWDCKAPLNVNDSDLWAEMRAPPLPQAQCTDSVFAVVRSELGEYLRHAAVHLDFTTPALKPSANDAETEGGLDGLERRINDKYLRFCDPENPLHYMTIWTARSFLVRYRLVEHNSSHSTSSAQLTEAQRNAALSYALAMLDSDTNIMTSPLTKGYRWLFQFHFPFPAYVHIVQELKRRPGCELADHAWHVMSAHFDSRFSFSPMAAEENPLFDVFAGMVLQAWEPREAALRESQSGQQPVPTPPRIVECFRQKMAERANKVVPDVEQTRNQASDMDMGGLMPTGFGGHGGLLYGMEGQGGFAEMGLGGFSNPGLPGQLPLDMGMNLNQLNWAAMDWGFGNHRGM</sequence>
<evidence type="ECO:0000256" key="1">
    <source>
        <dbReference type="ARBA" id="ARBA00004123"/>
    </source>
</evidence>
<dbReference type="PROSITE" id="PS50048">
    <property type="entry name" value="ZN2_CY6_FUNGAL_2"/>
    <property type="match status" value="1"/>
</dbReference>
<proteinExistence type="predicted"/>
<dbReference type="STRING" id="236234.A0A1J9RM56"/>
<evidence type="ECO:0000256" key="2">
    <source>
        <dbReference type="ARBA" id="ARBA00022723"/>
    </source>
</evidence>
<evidence type="ECO:0000313" key="7">
    <source>
        <dbReference type="Proteomes" id="UP000183809"/>
    </source>
</evidence>
<dbReference type="GO" id="GO:0000981">
    <property type="term" value="F:DNA-binding transcription factor activity, RNA polymerase II-specific"/>
    <property type="evidence" value="ECO:0007669"/>
    <property type="project" value="InterPro"/>
</dbReference>
<comment type="caution">
    <text evidence="6">The sequence shown here is derived from an EMBL/GenBank/DDBJ whole genome shotgun (WGS) entry which is preliminary data.</text>
</comment>
<dbReference type="Pfam" id="PF04082">
    <property type="entry name" value="Fungal_trans"/>
    <property type="match status" value="1"/>
</dbReference>
<dbReference type="AlphaFoldDB" id="A0A1J9RM56"/>
<feature type="domain" description="Zn(2)-C6 fungal-type" evidence="5">
    <location>
        <begin position="30"/>
        <end position="58"/>
    </location>
</feature>
<dbReference type="SMART" id="SM00066">
    <property type="entry name" value="GAL4"/>
    <property type="match status" value="1"/>
</dbReference>